<dbReference type="InterPro" id="IPR001830">
    <property type="entry name" value="Glyco_trans_20"/>
</dbReference>
<keyword evidence="3" id="KW-1185">Reference proteome</keyword>
<dbReference type="PANTHER" id="PTHR10788">
    <property type="entry name" value="TREHALOSE-6-PHOSPHATE SYNTHASE"/>
    <property type="match status" value="1"/>
</dbReference>
<proteinExistence type="inferred from homology"/>
<dbReference type="PANTHER" id="PTHR10788:SF106">
    <property type="entry name" value="BCDNA.GH08860"/>
    <property type="match status" value="1"/>
</dbReference>
<name>A0ABN3VGG2_9PSEU</name>
<dbReference type="SUPFAM" id="SSF53756">
    <property type="entry name" value="UDP-Glycosyltransferase/glycogen phosphorylase"/>
    <property type="match status" value="1"/>
</dbReference>
<dbReference type="Gene3D" id="3.40.50.2000">
    <property type="entry name" value="Glycogen Phosphorylase B"/>
    <property type="match status" value="2"/>
</dbReference>
<dbReference type="EMBL" id="BAAAUX010000014">
    <property type="protein sequence ID" value="GAA2798241.1"/>
    <property type="molecule type" value="Genomic_DNA"/>
</dbReference>
<comment type="caution">
    <text evidence="2">The sequence shown here is derived from an EMBL/GenBank/DDBJ whole genome shotgun (WGS) entry which is preliminary data.</text>
</comment>
<evidence type="ECO:0000313" key="2">
    <source>
        <dbReference type="EMBL" id="GAA2798241.1"/>
    </source>
</evidence>
<evidence type="ECO:0000256" key="1">
    <source>
        <dbReference type="ARBA" id="ARBA00008799"/>
    </source>
</evidence>
<evidence type="ECO:0000313" key="3">
    <source>
        <dbReference type="Proteomes" id="UP001500979"/>
    </source>
</evidence>
<protein>
    <submittedName>
        <fullName evidence="2">Glycosyltransferase family 20 protein</fullName>
    </submittedName>
</protein>
<organism evidence="2 3">
    <name type="scientific">Saccharopolyspora taberi</name>
    <dbReference type="NCBI Taxonomy" id="60895"/>
    <lineage>
        <taxon>Bacteria</taxon>
        <taxon>Bacillati</taxon>
        <taxon>Actinomycetota</taxon>
        <taxon>Actinomycetes</taxon>
        <taxon>Pseudonocardiales</taxon>
        <taxon>Pseudonocardiaceae</taxon>
        <taxon>Saccharopolyspora</taxon>
    </lineage>
</organism>
<sequence>MSAQEFVPGSAPRGTTLGERPTIVFVHDRCVVDLSPLVPGESTTGSRGSGPVEVPVHPGGWAINLVETPFPKVFVNSARSPHEHSIARDGPVRVSASGETFTVSLTRSGRALYRRSYERFVNPIIWKLQHGILTDGAFGAAERDAYGSGYRQVNRDTASNVCRQLSRLTGPVVVSWQDYQWYLAPALVRRWLERTGRPDVSMHHFVHIPFPPLEVWRRHLPEDVLRDLFGGLLGNDVVGFHTPESVENFLRCCRSVLDLPVDFDRGVVRLPSGRSTLAKAYPLPICDRRLRGLAQSSAVDAAVSELRRQVGSRKLIFRTERVDPAKNFLGSLHAYAKLLGETDIGDDVVYRARLLPSRESVAEWSALRQHIRAEAELLNERFGRAGWRPVDIEFQDDLVRAIAGYIRYDVLDVVPFADGMNQVSLEGPLLNRADGTVVLSRTAGSYGLLAPHCFGVEPYDVGDHAAALHTALRLDGPSRKRRSSGLRQVAARGDPLDWLCGQMDDAQWISKTSRCEAWSW</sequence>
<comment type="similarity">
    <text evidence="1">Belongs to the glycosyltransferase 20 family.</text>
</comment>
<accession>A0ABN3VGG2</accession>
<dbReference type="RefSeq" id="WP_344681242.1">
    <property type="nucleotide sequence ID" value="NZ_BAAAUX010000014.1"/>
</dbReference>
<gene>
    <name evidence="2" type="ORF">GCM10010470_36780</name>
</gene>
<reference evidence="2 3" key="1">
    <citation type="journal article" date="2019" name="Int. J. Syst. Evol. Microbiol.">
        <title>The Global Catalogue of Microorganisms (GCM) 10K type strain sequencing project: providing services to taxonomists for standard genome sequencing and annotation.</title>
        <authorList>
            <consortium name="The Broad Institute Genomics Platform"/>
            <consortium name="The Broad Institute Genome Sequencing Center for Infectious Disease"/>
            <person name="Wu L."/>
            <person name="Ma J."/>
        </authorList>
    </citation>
    <scope>NUCLEOTIDE SEQUENCE [LARGE SCALE GENOMIC DNA]</scope>
    <source>
        <strain evidence="2 3">JCM 9383</strain>
    </source>
</reference>
<dbReference type="Proteomes" id="UP001500979">
    <property type="component" value="Unassembled WGS sequence"/>
</dbReference>
<dbReference type="Pfam" id="PF00982">
    <property type="entry name" value="Glyco_transf_20"/>
    <property type="match status" value="1"/>
</dbReference>